<dbReference type="AlphaFoldDB" id="A0A1R4H5Z7"/>
<accession>A0A1R4H5Z7</accession>
<dbReference type="EMBL" id="FUKJ01000148">
    <property type="protein sequence ID" value="SJM91609.1"/>
    <property type="molecule type" value="Genomic_DNA"/>
</dbReference>
<sequence>MREWHRGQKKGVLVGTPFYRKTEKELTVVDVHCYFKTETQISVAWCFPFHNHNLFKFSKC</sequence>
<reference evidence="2" key="1">
    <citation type="submission" date="2017-02" db="EMBL/GenBank/DDBJ databases">
        <authorList>
            <person name="Daims H."/>
        </authorList>
    </citation>
    <scope>NUCLEOTIDE SEQUENCE [LARGE SCALE GENOMIC DNA]</scope>
</reference>
<evidence type="ECO:0000313" key="2">
    <source>
        <dbReference type="Proteomes" id="UP000195442"/>
    </source>
</evidence>
<dbReference type="Proteomes" id="UP000195442">
    <property type="component" value="Unassembled WGS sequence"/>
</dbReference>
<organism evidence="1 2">
    <name type="scientific">Crenothrix polyspora</name>
    <dbReference type="NCBI Taxonomy" id="360316"/>
    <lineage>
        <taxon>Bacteria</taxon>
        <taxon>Pseudomonadati</taxon>
        <taxon>Pseudomonadota</taxon>
        <taxon>Gammaproteobacteria</taxon>
        <taxon>Methylococcales</taxon>
        <taxon>Crenotrichaceae</taxon>
        <taxon>Crenothrix</taxon>
    </lineage>
</organism>
<proteinExistence type="predicted"/>
<gene>
    <name evidence="1" type="ORF">CRENPOLYSF2_2310002</name>
</gene>
<keyword evidence="2" id="KW-1185">Reference proteome</keyword>
<evidence type="ECO:0000313" key="1">
    <source>
        <dbReference type="EMBL" id="SJM91609.1"/>
    </source>
</evidence>
<protein>
    <submittedName>
        <fullName evidence="1">Uncharacterized protein</fullName>
    </submittedName>
</protein>
<name>A0A1R4H5Z7_9GAMM</name>